<proteinExistence type="predicted"/>
<feature type="compositionally biased region" description="Basic and acidic residues" evidence="1">
    <location>
        <begin position="41"/>
        <end position="51"/>
    </location>
</feature>
<feature type="region of interest" description="Disordered" evidence="1">
    <location>
        <begin position="1"/>
        <end position="75"/>
    </location>
</feature>
<gene>
    <name evidence="2" type="ORF">BO70DRAFT_362249</name>
</gene>
<dbReference type="AlphaFoldDB" id="A0A317W584"/>
<reference evidence="2 3" key="1">
    <citation type="submission" date="2016-12" db="EMBL/GenBank/DDBJ databases">
        <title>The genomes of Aspergillus section Nigri reveals drivers in fungal speciation.</title>
        <authorList>
            <consortium name="DOE Joint Genome Institute"/>
            <person name="Vesth T.C."/>
            <person name="Nybo J."/>
            <person name="Theobald S."/>
            <person name="Brandl J."/>
            <person name="Frisvad J.C."/>
            <person name="Nielsen K.F."/>
            <person name="Lyhne E.K."/>
            <person name="Kogle M.E."/>
            <person name="Kuo A."/>
            <person name="Riley R."/>
            <person name="Clum A."/>
            <person name="Nolan M."/>
            <person name="Lipzen A."/>
            <person name="Salamov A."/>
            <person name="Henrissat B."/>
            <person name="Wiebenga A."/>
            <person name="De Vries R.P."/>
            <person name="Grigoriev I.V."/>
            <person name="Mortensen U.H."/>
            <person name="Andersen M.R."/>
            <person name="Baker S.E."/>
        </authorList>
    </citation>
    <scope>NUCLEOTIDE SEQUENCE [LARGE SCALE GENOMIC DNA]</scope>
    <source>
        <strain evidence="2 3">CBS 117.55</strain>
    </source>
</reference>
<evidence type="ECO:0000313" key="2">
    <source>
        <dbReference type="EMBL" id="PWY81816.1"/>
    </source>
</evidence>
<protein>
    <submittedName>
        <fullName evidence="2">Uncharacterized protein</fullName>
    </submittedName>
</protein>
<dbReference type="VEuPathDB" id="FungiDB:BO70DRAFT_362249"/>
<keyword evidence="3" id="KW-1185">Reference proteome</keyword>
<comment type="caution">
    <text evidence="2">The sequence shown here is derived from an EMBL/GenBank/DDBJ whole genome shotgun (WGS) entry which is preliminary data.</text>
</comment>
<accession>A0A317W584</accession>
<dbReference type="Proteomes" id="UP000247233">
    <property type="component" value="Unassembled WGS sequence"/>
</dbReference>
<evidence type="ECO:0000256" key="1">
    <source>
        <dbReference type="SAM" id="MobiDB-lite"/>
    </source>
</evidence>
<feature type="compositionally biased region" description="Basic and acidic residues" evidence="1">
    <location>
        <begin position="20"/>
        <end position="30"/>
    </location>
</feature>
<organism evidence="2 3">
    <name type="scientific">Aspergillus heteromorphus CBS 117.55</name>
    <dbReference type="NCBI Taxonomy" id="1448321"/>
    <lineage>
        <taxon>Eukaryota</taxon>
        <taxon>Fungi</taxon>
        <taxon>Dikarya</taxon>
        <taxon>Ascomycota</taxon>
        <taxon>Pezizomycotina</taxon>
        <taxon>Eurotiomycetes</taxon>
        <taxon>Eurotiomycetidae</taxon>
        <taxon>Eurotiales</taxon>
        <taxon>Aspergillaceae</taxon>
        <taxon>Aspergillus</taxon>
        <taxon>Aspergillus subgen. Circumdati</taxon>
    </lineage>
</organism>
<evidence type="ECO:0000313" key="3">
    <source>
        <dbReference type="Proteomes" id="UP000247233"/>
    </source>
</evidence>
<dbReference type="GeneID" id="37065477"/>
<dbReference type="EMBL" id="MSFL01000013">
    <property type="protein sequence ID" value="PWY81816.1"/>
    <property type="molecule type" value="Genomic_DNA"/>
</dbReference>
<dbReference type="RefSeq" id="XP_025399081.1">
    <property type="nucleotide sequence ID" value="XM_025543240.1"/>
</dbReference>
<name>A0A317W584_9EURO</name>
<sequence length="75" mass="8447">MGRVGNRSHDDDSSGLGKTGRRDREERAGAEDTWLGNNKKGPRDRSRKQQQEFENPTTQARRGGVTGRGRFFSAR</sequence>